<dbReference type="RefSeq" id="WP_284217906.1">
    <property type="nucleotide sequence ID" value="NZ_BSOT01000006.1"/>
</dbReference>
<keyword evidence="2" id="KW-1185">Reference proteome</keyword>
<dbReference type="Proteomes" id="UP001156601">
    <property type="component" value="Unassembled WGS sequence"/>
</dbReference>
<sequence length="148" mass="16059">MTTSSPNAAVQEKAMTTTVVNSDTLFNPAPYGFSHAVVAENVQKIAYIAGQGGEDKNGKLDSNFANQVKQAYKNLKVAIESTNAETKHVTKLTTYVVNYEPTMLDVMTQELVAVFGEHLPAQTLVPVPRLTLDGMLFEVDAVVVIENN</sequence>
<dbReference type="EMBL" id="BSOT01000006">
    <property type="protein sequence ID" value="GLR71554.1"/>
    <property type="molecule type" value="Genomic_DNA"/>
</dbReference>
<name>A0AA37WKG1_9ALTE</name>
<proteinExistence type="predicted"/>
<dbReference type="Pfam" id="PF01042">
    <property type="entry name" value="Ribonuc_L-PSP"/>
    <property type="match status" value="1"/>
</dbReference>
<reference evidence="1" key="1">
    <citation type="journal article" date="2014" name="Int. J. Syst. Evol. Microbiol.">
        <title>Complete genome sequence of Corynebacterium casei LMG S-19264T (=DSM 44701T), isolated from a smear-ripened cheese.</title>
        <authorList>
            <consortium name="US DOE Joint Genome Institute (JGI-PGF)"/>
            <person name="Walter F."/>
            <person name="Albersmeier A."/>
            <person name="Kalinowski J."/>
            <person name="Ruckert C."/>
        </authorList>
    </citation>
    <scope>NUCLEOTIDE SEQUENCE</scope>
    <source>
        <strain evidence="1">NBRC 110023</strain>
    </source>
</reference>
<evidence type="ECO:0000313" key="1">
    <source>
        <dbReference type="EMBL" id="GLR71554.1"/>
    </source>
</evidence>
<protein>
    <submittedName>
        <fullName evidence="1">Enamine deaminase RidA</fullName>
    </submittedName>
</protein>
<reference evidence="1" key="2">
    <citation type="submission" date="2023-01" db="EMBL/GenBank/DDBJ databases">
        <title>Draft genome sequence of Agaribacter marinus strain NBRC 110023.</title>
        <authorList>
            <person name="Sun Q."/>
            <person name="Mori K."/>
        </authorList>
    </citation>
    <scope>NUCLEOTIDE SEQUENCE</scope>
    <source>
        <strain evidence="1">NBRC 110023</strain>
    </source>
</reference>
<dbReference type="AlphaFoldDB" id="A0AA37WKG1"/>
<organism evidence="1 2">
    <name type="scientific">Agaribacter marinus</name>
    <dbReference type="NCBI Taxonomy" id="1431249"/>
    <lineage>
        <taxon>Bacteria</taxon>
        <taxon>Pseudomonadati</taxon>
        <taxon>Pseudomonadota</taxon>
        <taxon>Gammaproteobacteria</taxon>
        <taxon>Alteromonadales</taxon>
        <taxon>Alteromonadaceae</taxon>
        <taxon>Agaribacter</taxon>
    </lineage>
</organism>
<dbReference type="Gene3D" id="3.30.1330.40">
    <property type="entry name" value="RutC-like"/>
    <property type="match status" value="1"/>
</dbReference>
<gene>
    <name evidence="1" type="ORF">GCM10007852_24620</name>
</gene>
<dbReference type="InterPro" id="IPR035959">
    <property type="entry name" value="RutC-like_sf"/>
</dbReference>
<dbReference type="SUPFAM" id="SSF55298">
    <property type="entry name" value="YjgF-like"/>
    <property type="match status" value="1"/>
</dbReference>
<evidence type="ECO:0000313" key="2">
    <source>
        <dbReference type="Proteomes" id="UP001156601"/>
    </source>
</evidence>
<dbReference type="InterPro" id="IPR006175">
    <property type="entry name" value="YjgF/YER057c/UK114"/>
</dbReference>
<accession>A0AA37WKG1</accession>
<comment type="caution">
    <text evidence="1">The sequence shown here is derived from an EMBL/GenBank/DDBJ whole genome shotgun (WGS) entry which is preliminary data.</text>
</comment>